<dbReference type="Proteomes" id="UP001208692">
    <property type="component" value="Unassembled WGS sequence"/>
</dbReference>
<dbReference type="EMBL" id="BQKB01000028">
    <property type="protein sequence ID" value="GJM53165.1"/>
    <property type="molecule type" value="Genomic_DNA"/>
</dbReference>
<dbReference type="EMBL" id="BQKA01000056">
    <property type="protein sequence ID" value="GJM51427.1"/>
    <property type="molecule type" value="Genomic_DNA"/>
</dbReference>
<name>A0AAV5B171_9FLAO</name>
<dbReference type="RefSeq" id="WP_264847676.1">
    <property type="nucleotide sequence ID" value="NZ_BPMA01000066.1"/>
</dbReference>
<keyword evidence="5" id="KW-1185">Reference proteome</keyword>
<proteinExistence type="predicted"/>
<accession>A0AAV5B171</accession>
<evidence type="ECO:0008006" key="6">
    <source>
        <dbReference type="Google" id="ProtNLM"/>
    </source>
</evidence>
<sequence length="286" mass="32360">MKKIIFSMTLLVSFCAFAQETEEEKPTNANGWTRGGNVSLLFNQAAFNKEWTGGGTNNYGGNLTINYDANYKYDTWTWDNKFLFDYGLSKIDGEDVRKTNDRLAFNSLLGKQATNNWYYSFFLNFQTQISKGYDYATNPKTLKTKFMAPGYLSFGPGMLWKKSDNLKVNISPATARFIFTSKDFTAAGEHFGVKQGETSRFEFGAALNGFARFDIAPNVTMENTLALYSNYLDKPLNVDIDYTLGLIMKVNDFLSANFVFQAIYDDNAVKAVQVRETFGAGFTYKF</sequence>
<evidence type="ECO:0000313" key="4">
    <source>
        <dbReference type="Proteomes" id="UP001207736"/>
    </source>
</evidence>
<comment type="caution">
    <text evidence="2">The sequence shown here is derived from an EMBL/GenBank/DDBJ whole genome shotgun (WGS) entry which is preliminary data.</text>
</comment>
<feature type="signal peptide" evidence="1">
    <location>
        <begin position="1"/>
        <end position="18"/>
    </location>
</feature>
<evidence type="ECO:0000313" key="2">
    <source>
        <dbReference type="EMBL" id="GJM51427.1"/>
    </source>
</evidence>
<dbReference type="Proteomes" id="UP001207736">
    <property type="component" value="Unassembled WGS sequence"/>
</dbReference>
<organism evidence="2 4">
    <name type="scientific">Capnocytophaga catalasegens</name>
    <dbReference type="NCBI Taxonomy" id="1004260"/>
    <lineage>
        <taxon>Bacteria</taxon>
        <taxon>Pseudomonadati</taxon>
        <taxon>Bacteroidota</taxon>
        <taxon>Flavobacteriia</taxon>
        <taxon>Flavobacteriales</taxon>
        <taxon>Flavobacteriaceae</taxon>
        <taxon>Capnocytophaga</taxon>
    </lineage>
</organism>
<feature type="chain" id="PRO_5043775159" description="DUF3078 domain-containing protein" evidence="1">
    <location>
        <begin position="19"/>
        <end position="286"/>
    </location>
</feature>
<dbReference type="Pfam" id="PF11276">
    <property type="entry name" value="DUF3078"/>
    <property type="match status" value="1"/>
</dbReference>
<protein>
    <recommendedName>
        <fullName evidence="6">DUF3078 domain-containing protein</fullName>
    </recommendedName>
</protein>
<evidence type="ECO:0000313" key="5">
    <source>
        <dbReference type="Proteomes" id="UP001208692"/>
    </source>
</evidence>
<evidence type="ECO:0000256" key="1">
    <source>
        <dbReference type="SAM" id="SignalP"/>
    </source>
</evidence>
<dbReference type="AlphaFoldDB" id="A0AAV5B171"/>
<reference evidence="2 5" key="1">
    <citation type="submission" date="2021-11" db="EMBL/GenBank/DDBJ databases">
        <title>Draft genome sequence of Capnocytophaga sp. strain KC07075 isolated from cat oral cavity.</title>
        <authorList>
            <person name="Suzuki M."/>
            <person name="Imaoka K."/>
            <person name="Kimura M."/>
            <person name="Morikawa S."/>
            <person name="Maeda K."/>
        </authorList>
    </citation>
    <scope>NUCLEOTIDE SEQUENCE</scope>
    <source>
        <strain evidence="2">KC07075</strain>
        <strain evidence="3 5">KC07079</strain>
    </source>
</reference>
<keyword evidence="1" id="KW-0732">Signal</keyword>
<dbReference type="InterPro" id="IPR021428">
    <property type="entry name" value="DUF3078"/>
</dbReference>
<gene>
    <name evidence="2" type="ORF">RCZ15_24000</name>
    <name evidence="3" type="ORF">RCZ16_14820</name>
</gene>
<evidence type="ECO:0000313" key="3">
    <source>
        <dbReference type="EMBL" id="GJM53165.1"/>
    </source>
</evidence>